<dbReference type="AlphaFoldDB" id="A0A8T2MVN9"/>
<name>A0A8T2MVN9_9TELE</name>
<feature type="region of interest" description="Disordered" evidence="1">
    <location>
        <begin position="1"/>
        <end position="33"/>
    </location>
</feature>
<reference evidence="2" key="1">
    <citation type="thesis" date="2021" institute="BYU ScholarsArchive" country="Provo, UT, USA">
        <title>Applications of and Algorithms for Genome Assembly and Genomic Analyses with an Emphasis on Marine Teleosts.</title>
        <authorList>
            <person name="Pickett B.D."/>
        </authorList>
    </citation>
    <scope>NUCLEOTIDE SEQUENCE</scope>
    <source>
        <strain evidence="2">HI-2016</strain>
    </source>
</reference>
<gene>
    <name evidence="2" type="ORF">JZ751_029860</name>
</gene>
<dbReference type="Proteomes" id="UP000824540">
    <property type="component" value="Unassembled WGS sequence"/>
</dbReference>
<accession>A0A8T2MVN9</accession>
<protein>
    <submittedName>
        <fullName evidence="2">Uncharacterized protein</fullName>
    </submittedName>
</protein>
<dbReference type="EMBL" id="JAFBMS010000951">
    <property type="protein sequence ID" value="KAG9329748.1"/>
    <property type="molecule type" value="Genomic_DNA"/>
</dbReference>
<proteinExistence type="predicted"/>
<evidence type="ECO:0000313" key="2">
    <source>
        <dbReference type="EMBL" id="KAG9329748.1"/>
    </source>
</evidence>
<sequence length="206" mass="21750">MGNLAPCCKNKPSDKPPQSLDQKHGAPHGGATTVQLASRPVKIKPGGRWRPVHPASIIPTTDSEELADGSLGLAGGQGAGDTVQAQGVDIGCVEAKLVTGEPYWSLQMHSDAPSHCVCDAAEPTQATASAMQLNQPKPLCLRCSWTSQSHCVCDAAGPAQATAFAMQLNQPKPLRLRYSWTSPSHCGECVWPHCAAAFLRELSMES</sequence>
<evidence type="ECO:0000256" key="1">
    <source>
        <dbReference type="SAM" id="MobiDB-lite"/>
    </source>
</evidence>
<keyword evidence="3" id="KW-1185">Reference proteome</keyword>
<organism evidence="2 3">
    <name type="scientific">Albula glossodonta</name>
    <name type="common">roundjaw bonefish</name>
    <dbReference type="NCBI Taxonomy" id="121402"/>
    <lineage>
        <taxon>Eukaryota</taxon>
        <taxon>Metazoa</taxon>
        <taxon>Chordata</taxon>
        <taxon>Craniata</taxon>
        <taxon>Vertebrata</taxon>
        <taxon>Euteleostomi</taxon>
        <taxon>Actinopterygii</taxon>
        <taxon>Neopterygii</taxon>
        <taxon>Teleostei</taxon>
        <taxon>Albuliformes</taxon>
        <taxon>Albulidae</taxon>
        <taxon>Albula</taxon>
    </lineage>
</organism>
<evidence type="ECO:0000313" key="3">
    <source>
        <dbReference type="Proteomes" id="UP000824540"/>
    </source>
</evidence>
<comment type="caution">
    <text evidence="2">The sequence shown here is derived from an EMBL/GenBank/DDBJ whole genome shotgun (WGS) entry which is preliminary data.</text>
</comment>